<dbReference type="Proteomes" id="UP000034050">
    <property type="component" value="Unassembled WGS sequence"/>
</dbReference>
<dbReference type="SUPFAM" id="SSF53448">
    <property type="entry name" value="Nucleotide-diphospho-sugar transferases"/>
    <property type="match status" value="1"/>
</dbReference>
<dbReference type="PANTHER" id="PTHR48090">
    <property type="entry name" value="UNDECAPRENYL-PHOSPHATE 4-DEOXY-4-FORMAMIDO-L-ARABINOSE TRANSFERASE-RELATED"/>
    <property type="match status" value="1"/>
</dbReference>
<evidence type="ECO:0000259" key="1">
    <source>
        <dbReference type="Pfam" id="PF00535"/>
    </source>
</evidence>
<sequence length="227" mass="25901">MKLSILIPVYNEESTIAHIVQKIFRVHISGVQKEVIIIDDGSNDGTKLVLKQNKKYIDTLIFSNKRAGKGAALKLGLEKASGDFILIQDADLEYDPEEYPILLSPILNKQTSVVFGSRYLKPNKRNHIYSVGNRIITWLFNTYYGTYITDISTGFKVFPKSLILQLITIPSNDFVFDVVDITREIVKNDLAIYEVPITYHVRGHHEGKKLHTIHGIKILFNLLRNFV</sequence>
<evidence type="ECO:0000313" key="2">
    <source>
        <dbReference type="EMBL" id="KKS86834.1"/>
    </source>
</evidence>
<dbReference type="PANTHER" id="PTHR48090:SF7">
    <property type="entry name" value="RFBJ PROTEIN"/>
    <property type="match status" value="1"/>
</dbReference>
<dbReference type="InterPro" id="IPR050256">
    <property type="entry name" value="Glycosyltransferase_2"/>
</dbReference>
<proteinExistence type="predicted"/>
<protein>
    <submittedName>
        <fullName evidence="2">Dolichyl-phosphate mannose synthase related protein</fullName>
    </submittedName>
</protein>
<dbReference type="Pfam" id="PF00535">
    <property type="entry name" value="Glycos_transf_2"/>
    <property type="match status" value="1"/>
</dbReference>
<name>A0A0G1CMS8_9BACT</name>
<gene>
    <name evidence="2" type="ORF">UV61_C0006G0035</name>
</gene>
<comment type="caution">
    <text evidence="2">The sequence shown here is derived from an EMBL/GenBank/DDBJ whole genome shotgun (WGS) entry which is preliminary data.</text>
</comment>
<reference evidence="2 3" key="1">
    <citation type="journal article" date="2015" name="Nature">
        <title>rRNA introns, odd ribosomes, and small enigmatic genomes across a large radiation of phyla.</title>
        <authorList>
            <person name="Brown C.T."/>
            <person name="Hug L.A."/>
            <person name="Thomas B.C."/>
            <person name="Sharon I."/>
            <person name="Castelle C.J."/>
            <person name="Singh A."/>
            <person name="Wilkins M.J."/>
            <person name="Williams K.H."/>
            <person name="Banfield J.F."/>
        </authorList>
    </citation>
    <scope>NUCLEOTIDE SEQUENCE [LARGE SCALE GENOMIC DNA]</scope>
</reference>
<dbReference type="InterPro" id="IPR029044">
    <property type="entry name" value="Nucleotide-diphossugar_trans"/>
</dbReference>
<dbReference type="Gene3D" id="3.90.550.10">
    <property type="entry name" value="Spore Coat Polysaccharide Biosynthesis Protein SpsA, Chain A"/>
    <property type="match status" value="1"/>
</dbReference>
<dbReference type="EMBL" id="LCFD01000006">
    <property type="protein sequence ID" value="KKS86834.1"/>
    <property type="molecule type" value="Genomic_DNA"/>
</dbReference>
<feature type="domain" description="Glycosyltransferase 2-like" evidence="1">
    <location>
        <begin position="4"/>
        <end position="157"/>
    </location>
</feature>
<dbReference type="InterPro" id="IPR001173">
    <property type="entry name" value="Glyco_trans_2-like"/>
</dbReference>
<evidence type="ECO:0000313" key="3">
    <source>
        <dbReference type="Proteomes" id="UP000034050"/>
    </source>
</evidence>
<accession>A0A0G1CMS8</accession>
<dbReference type="CDD" id="cd04179">
    <property type="entry name" value="DPM_DPG-synthase_like"/>
    <property type="match status" value="1"/>
</dbReference>
<organism evidence="2 3">
    <name type="scientific">Candidatus Gottesmanbacteria bacterium GW2011_GWB1_43_11</name>
    <dbReference type="NCBI Taxonomy" id="1618446"/>
    <lineage>
        <taxon>Bacteria</taxon>
        <taxon>Candidatus Gottesmaniibacteriota</taxon>
    </lineage>
</organism>
<dbReference type="AlphaFoldDB" id="A0A0G1CMS8"/>
<dbReference type="STRING" id="1618446.UV61_C0006G0035"/>